<dbReference type="GeneID" id="79412949"/>
<dbReference type="KEGG" id="vg:79412949"/>
<dbReference type="EMBL" id="OP882271">
    <property type="protein sequence ID" value="WAX22390.1"/>
    <property type="molecule type" value="Genomic_DNA"/>
</dbReference>
<sequence length="72" mass="7816">MSACGSLLGTQQGLTMAKRYRGTGLAVRCCTGLAVPAKIIQGFACTGLNWQLLYICTRCTTNPEKTYETSHR</sequence>
<protein>
    <submittedName>
        <fullName evidence="1">Uncharacterized protein</fullName>
    </submittedName>
</protein>
<accession>A0AAF0AEK4</accession>
<reference evidence="1" key="1">
    <citation type="submission" date="2022-11" db="EMBL/GenBank/DDBJ databases">
        <authorList>
            <person name="Jaryenneh J.D."/>
            <person name="Schoeniger J.S."/>
            <person name="Mageeney C.M."/>
        </authorList>
    </citation>
    <scope>NUCLEOTIDE SEQUENCE</scope>
</reference>
<dbReference type="Proteomes" id="UP001211688">
    <property type="component" value="Segment"/>
</dbReference>
<dbReference type="RefSeq" id="YP_010719809.1">
    <property type="nucleotide sequence ID" value="NC_072502.1"/>
</dbReference>
<name>A0AAF0AEK4_9CAUD</name>
<proteinExistence type="predicted"/>
<evidence type="ECO:0000313" key="1">
    <source>
        <dbReference type="EMBL" id="WAX22390.1"/>
    </source>
</evidence>
<evidence type="ECO:0000313" key="2">
    <source>
        <dbReference type="Proteomes" id="UP001211688"/>
    </source>
</evidence>
<keyword evidence="2" id="KW-1185">Reference proteome</keyword>
<organism evidence="1 2">
    <name type="scientific">Pseudomonas phage MiCath</name>
    <dbReference type="NCBI Taxonomy" id="3003729"/>
    <lineage>
        <taxon>Viruses</taxon>
        <taxon>Duplodnaviria</taxon>
        <taxon>Heunggongvirae</taxon>
        <taxon>Uroviricota</taxon>
        <taxon>Caudoviricetes</taxon>
        <taxon>Queuovirinae</taxon>
        <taxon>Micathvirus</taxon>
        <taxon>Micathvirus micath</taxon>
    </lineage>
</organism>